<dbReference type="GO" id="GO:0022904">
    <property type="term" value="P:respiratory electron transport chain"/>
    <property type="evidence" value="ECO:0007669"/>
    <property type="project" value="InterPro"/>
</dbReference>
<sequence>MTGYDLPDVKPVRLRIWDAPTRLFHWTLVLLIAAAWWTAEERMLDWHRLAGYCIAALLLFRLIWGMVGSETARFSSFVHGPMGVAAYARGRRALSPGHNPLGGWSVIALLSLLCIQLVLGTLAVDVDGIESGPFSYLVDFDTGRAAAEWHELIFNILLGFIALHVAAVFFYLFFRRENLIGAMISGSRKWTGDPPAIRFAPLPLAFAVMLGCALLVWIIISWWGRA</sequence>
<dbReference type="Proteomes" id="UP000015525">
    <property type="component" value="Unassembled WGS sequence"/>
</dbReference>
<comment type="caution">
    <text evidence="8">The sequence shown here is derived from an EMBL/GenBank/DDBJ whole genome shotgun (WGS) entry which is preliminary data.</text>
</comment>
<dbReference type="Gene3D" id="1.20.950.20">
    <property type="entry name" value="Transmembrane di-heme cytochromes, Chain C"/>
    <property type="match status" value="1"/>
</dbReference>
<feature type="transmembrane region" description="Helical" evidence="6">
    <location>
        <begin position="195"/>
        <end position="220"/>
    </location>
</feature>
<feature type="transmembrane region" description="Helical" evidence="6">
    <location>
        <begin position="49"/>
        <end position="67"/>
    </location>
</feature>
<keyword evidence="3 6" id="KW-0812">Transmembrane</keyword>
<keyword evidence="9" id="KW-1185">Reference proteome</keyword>
<dbReference type="RefSeq" id="WP_021237706.1">
    <property type="nucleotide sequence ID" value="NZ_ATHO01000061.1"/>
</dbReference>
<reference evidence="8 9" key="1">
    <citation type="journal article" date="2013" name="Genome Announc.">
        <title>Draft Genome Sequence of Sphingobium quisquiliarum Strain P25T, a Novel Hexachlorocyclohexane (HCH)-Degrading Bacterium Isolated from an HCH Dumpsite.</title>
        <authorList>
            <person name="Kumar Singh A."/>
            <person name="Sangwan N."/>
            <person name="Sharma A."/>
            <person name="Gupta V."/>
            <person name="Khurana J.P."/>
            <person name="Lal R."/>
        </authorList>
    </citation>
    <scope>NUCLEOTIDE SEQUENCE [LARGE SCALE GENOMIC DNA]</scope>
    <source>
        <strain evidence="8 9">P25</strain>
    </source>
</reference>
<dbReference type="PANTHER" id="PTHR30485:SF2">
    <property type="entry name" value="BLL0597 PROTEIN"/>
    <property type="match status" value="1"/>
</dbReference>
<evidence type="ECO:0000256" key="1">
    <source>
        <dbReference type="ARBA" id="ARBA00004651"/>
    </source>
</evidence>
<keyword evidence="2" id="KW-1003">Cell membrane</keyword>
<dbReference type="SUPFAM" id="SSF81342">
    <property type="entry name" value="Transmembrane di-heme cytochromes"/>
    <property type="match status" value="1"/>
</dbReference>
<dbReference type="EMBL" id="ATHO01000061">
    <property type="protein sequence ID" value="EQB08871.1"/>
    <property type="molecule type" value="Genomic_DNA"/>
</dbReference>
<evidence type="ECO:0000256" key="4">
    <source>
        <dbReference type="ARBA" id="ARBA00022989"/>
    </source>
</evidence>
<feature type="domain" description="Cytochrome b561 bacterial/Ni-hydrogenase" evidence="7">
    <location>
        <begin position="17"/>
        <end position="186"/>
    </location>
</feature>
<protein>
    <recommendedName>
        <fullName evidence="7">Cytochrome b561 bacterial/Ni-hydrogenase domain-containing protein</fullName>
    </recommendedName>
</protein>
<accession>T0GY12</accession>
<evidence type="ECO:0000256" key="6">
    <source>
        <dbReference type="SAM" id="Phobius"/>
    </source>
</evidence>
<dbReference type="AlphaFoldDB" id="T0GY12"/>
<keyword evidence="4 6" id="KW-1133">Transmembrane helix</keyword>
<dbReference type="Pfam" id="PF01292">
    <property type="entry name" value="Ni_hydr_CYTB"/>
    <property type="match status" value="1"/>
</dbReference>
<dbReference type="PATRIC" id="fig|1329909.3.peg.1367"/>
<evidence type="ECO:0000256" key="2">
    <source>
        <dbReference type="ARBA" id="ARBA00022475"/>
    </source>
</evidence>
<gene>
    <name evidence="8" type="ORF">L288_07085</name>
</gene>
<evidence type="ECO:0000256" key="3">
    <source>
        <dbReference type="ARBA" id="ARBA00022692"/>
    </source>
</evidence>
<keyword evidence="5 6" id="KW-0472">Membrane</keyword>
<evidence type="ECO:0000313" key="9">
    <source>
        <dbReference type="Proteomes" id="UP000015525"/>
    </source>
</evidence>
<feature type="transmembrane region" description="Helical" evidence="6">
    <location>
        <begin position="152"/>
        <end position="174"/>
    </location>
</feature>
<dbReference type="InterPro" id="IPR011577">
    <property type="entry name" value="Cyt_b561_bac/Ni-Hgenase"/>
</dbReference>
<evidence type="ECO:0000259" key="7">
    <source>
        <dbReference type="Pfam" id="PF01292"/>
    </source>
</evidence>
<comment type="subcellular location">
    <subcellularLocation>
        <location evidence="1">Cell membrane</location>
        <topology evidence="1">Multi-pass membrane protein</topology>
    </subcellularLocation>
</comment>
<dbReference type="InterPro" id="IPR051542">
    <property type="entry name" value="Hydrogenase_cytochrome"/>
</dbReference>
<dbReference type="InterPro" id="IPR016174">
    <property type="entry name" value="Di-haem_cyt_TM"/>
</dbReference>
<dbReference type="GO" id="GO:0009055">
    <property type="term" value="F:electron transfer activity"/>
    <property type="evidence" value="ECO:0007669"/>
    <property type="project" value="InterPro"/>
</dbReference>
<dbReference type="GO" id="GO:0020037">
    <property type="term" value="F:heme binding"/>
    <property type="evidence" value="ECO:0007669"/>
    <property type="project" value="TreeGrafter"/>
</dbReference>
<organism evidence="8 9">
    <name type="scientific">Sphingobium quisquiliarum P25</name>
    <dbReference type="NCBI Taxonomy" id="1329909"/>
    <lineage>
        <taxon>Bacteria</taxon>
        <taxon>Pseudomonadati</taxon>
        <taxon>Pseudomonadota</taxon>
        <taxon>Alphaproteobacteria</taxon>
        <taxon>Sphingomonadales</taxon>
        <taxon>Sphingomonadaceae</taxon>
        <taxon>Sphingobium</taxon>
    </lineage>
</organism>
<evidence type="ECO:0000256" key="5">
    <source>
        <dbReference type="ARBA" id="ARBA00023136"/>
    </source>
</evidence>
<proteinExistence type="predicted"/>
<evidence type="ECO:0000313" key="8">
    <source>
        <dbReference type="EMBL" id="EQB08871.1"/>
    </source>
</evidence>
<dbReference type="GO" id="GO:0005886">
    <property type="term" value="C:plasma membrane"/>
    <property type="evidence" value="ECO:0007669"/>
    <property type="project" value="UniProtKB-SubCell"/>
</dbReference>
<dbReference type="PANTHER" id="PTHR30485">
    <property type="entry name" value="NI/FE-HYDROGENASE 1 B-TYPE CYTOCHROME SUBUNIT"/>
    <property type="match status" value="1"/>
</dbReference>
<feature type="transmembrane region" description="Helical" evidence="6">
    <location>
        <begin position="20"/>
        <end position="37"/>
    </location>
</feature>
<name>T0GY12_9SPHN</name>
<feature type="transmembrane region" description="Helical" evidence="6">
    <location>
        <begin position="101"/>
        <end position="124"/>
    </location>
</feature>